<dbReference type="GO" id="GO:0006952">
    <property type="term" value="P:defense response"/>
    <property type="evidence" value="ECO:0007669"/>
    <property type="project" value="UniProtKB-KW"/>
</dbReference>
<keyword evidence="3" id="KW-0611">Plant defense</keyword>
<dbReference type="EMBL" id="CAWUPB010001157">
    <property type="protein sequence ID" value="CAK7339278.1"/>
    <property type="molecule type" value="Genomic_DNA"/>
</dbReference>
<sequence>MSVGEVLLAAFVGYCLQLKLSAPELWKFISQKSLRKQLVKWKKTLQMLQAVADKAEEKQLTDQTVIMWLHDLRELAYDIEDSLDEFSTTKVRKQIGGITSLWPDTYDRVAKLGLQRNQQGPSTNLWQRTESRCLPNGAGMFGRDEDTKKILELILHNATNHDASFDVIPIVGKAGAGKPTYACSGCTQPQSC</sequence>
<dbReference type="Gene3D" id="1.20.5.4130">
    <property type="match status" value="1"/>
</dbReference>
<evidence type="ECO:0000256" key="3">
    <source>
        <dbReference type="ARBA" id="ARBA00022821"/>
    </source>
</evidence>
<dbReference type="GO" id="GO:0000166">
    <property type="term" value="F:nucleotide binding"/>
    <property type="evidence" value="ECO:0007669"/>
    <property type="project" value="UniProtKB-KW"/>
</dbReference>
<dbReference type="PANTHER" id="PTHR19338">
    <property type="entry name" value="TRANSLOCASE OF INNER MITOCHONDRIAL MEMBRANE 13 HOMOLOG"/>
    <property type="match status" value="1"/>
</dbReference>
<evidence type="ECO:0000313" key="6">
    <source>
        <dbReference type="Proteomes" id="UP001314170"/>
    </source>
</evidence>
<keyword evidence="1" id="KW-0677">Repeat</keyword>
<dbReference type="Proteomes" id="UP001314170">
    <property type="component" value="Unassembled WGS sequence"/>
</dbReference>
<evidence type="ECO:0000259" key="4">
    <source>
        <dbReference type="Pfam" id="PF18052"/>
    </source>
</evidence>
<organism evidence="5 6">
    <name type="scientific">Dovyalis caffra</name>
    <dbReference type="NCBI Taxonomy" id="77055"/>
    <lineage>
        <taxon>Eukaryota</taxon>
        <taxon>Viridiplantae</taxon>
        <taxon>Streptophyta</taxon>
        <taxon>Embryophyta</taxon>
        <taxon>Tracheophyta</taxon>
        <taxon>Spermatophyta</taxon>
        <taxon>Magnoliopsida</taxon>
        <taxon>eudicotyledons</taxon>
        <taxon>Gunneridae</taxon>
        <taxon>Pentapetalae</taxon>
        <taxon>rosids</taxon>
        <taxon>fabids</taxon>
        <taxon>Malpighiales</taxon>
        <taxon>Salicaceae</taxon>
        <taxon>Flacourtieae</taxon>
        <taxon>Dovyalis</taxon>
    </lineage>
</organism>
<accession>A0AAV1RUI4</accession>
<keyword evidence="6" id="KW-1185">Reference proteome</keyword>
<gene>
    <name evidence="5" type="ORF">DCAF_LOCUS14328</name>
</gene>
<protein>
    <recommendedName>
        <fullName evidence="4">Disease resistance N-terminal domain-containing protein</fullName>
    </recommendedName>
</protein>
<feature type="domain" description="Disease resistance N-terminal" evidence="4">
    <location>
        <begin position="29"/>
        <end position="94"/>
    </location>
</feature>
<dbReference type="AlphaFoldDB" id="A0AAV1RUI4"/>
<keyword evidence="2" id="KW-0547">Nucleotide-binding</keyword>
<comment type="caution">
    <text evidence="5">The sequence shown here is derived from an EMBL/GenBank/DDBJ whole genome shotgun (WGS) entry which is preliminary data.</text>
</comment>
<dbReference type="InterPro" id="IPR041118">
    <property type="entry name" value="Rx_N"/>
</dbReference>
<proteinExistence type="predicted"/>
<evidence type="ECO:0000256" key="1">
    <source>
        <dbReference type="ARBA" id="ARBA00022737"/>
    </source>
</evidence>
<reference evidence="5 6" key="1">
    <citation type="submission" date="2024-01" db="EMBL/GenBank/DDBJ databases">
        <authorList>
            <person name="Waweru B."/>
        </authorList>
    </citation>
    <scope>NUCLEOTIDE SEQUENCE [LARGE SCALE GENOMIC DNA]</scope>
</reference>
<name>A0AAV1RUI4_9ROSI</name>
<dbReference type="Pfam" id="PF18052">
    <property type="entry name" value="Rx_N"/>
    <property type="match status" value="1"/>
</dbReference>
<dbReference type="PANTHER" id="PTHR19338:SF73">
    <property type="entry name" value="DISEASE RESISTANCE PROTEIN RGA2-LIKE"/>
    <property type="match status" value="1"/>
</dbReference>
<evidence type="ECO:0000313" key="5">
    <source>
        <dbReference type="EMBL" id="CAK7339278.1"/>
    </source>
</evidence>
<evidence type="ECO:0000256" key="2">
    <source>
        <dbReference type="ARBA" id="ARBA00022741"/>
    </source>
</evidence>